<protein>
    <submittedName>
        <fullName evidence="2">Extracellular serine-rich protein</fullName>
    </submittedName>
</protein>
<feature type="chain" id="PRO_5012654502" evidence="1">
    <location>
        <begin position="17"/>
        <end position="152"/>
    </location>
</feature>
<reference evidence="2 3" key="2">
    <citation type="journal article" date="2013" name="IMA Fungus">
        <title>IMA Genome-F 1: Ceratocystis fimbriata: Draft nuclear genome sequence for the plant pathogen, Ceratocystis fimbriata.</title>
        <authorList>
            <person name="Wilken P.M."/>
            <person name="Steenkamp E.T."/>
            <person name="Wingfield M.J."/>
            <person name="de Beer Z.W."/>
            <person name="Wingfield B.D."/>
        </authorList>
    </citation>
    <scope>NUCLEOTIDE SEQUENCE [LARGE SCALE GENOMIC DNA]</scope>
    <source>
        <strain evidence="2 3">CBS 114723</strain>
    </source>
</reference>
<dbReference type="Proteomes" id="UP000222788">
    <property type="component" value="Unassembled WGS sequence"/>
</dbReference>
<organism evidence="2 3">
    <name type="scientific">Ceratocystis fimbriata CBS 114723</name>
    <dbReference type="NCBI Taxonomy" id="1035309"/>
    <lineage>
        <taxon>Eukaryota</taxon>
        <taxon>Fungi</taxon>
        <taxon>Dikarya</taxon>
        <taxon>Ascomycota</taxon>
        <taxon>Pezizomycotina</taxon>
        <taxon>Sordariomycetes</taxon>
        <taxon>Hypocreomycetidae</taxon>
        <taxon>Microascales</taxon>
        <taxon>Ceratocystidaceae</taxon>
        <taxon>Ceratocystis</taxon>
    </lineage>
</organism>
<reference evidence="2 3" key="1">
    <citation type="journal article" date="2013" name="Fungal Biol.">
        <title>Analysis of microsatellite markers in the genome of the plant pathogen Ceratocystis fimbriata.</title>
        <authorList>
            <person name="Simpson M.C."/>
            <person name="Wilken P.M."/>
            <person name="Coetzee M.P."/>
            <person name="Wingfield M.J."/>
            <person name="Wingfield B.D."/>
        </authorList>
    </citation>
    <scope>NUCLEOTIDE SEQUENCE [LARGE SCALE GENOMIC DNA]</scope>
    <source>
        <strain evidence="2 3">CBS 114723</strain>
    </source>
</reference>
<gene>
    <name evidence="2" type="ORF">CFIMG_008551RA00001</name>
</gene>
<sequence length="152" mass="16628">MRLVIAALIAAAVGEATIRVIKVTDRGFVPKVLEARAGDFLEFHFVKGLHSVVQTSLENTCSFLPGGFASGPMFTPMERSMNSMVFQVPVTNNEPIWFYNGSMNRCHEDGHVGVVNPPASNSHENFRESALGQTSTESVIERKGGELVPMFE</sequence>
<dbReference type="Gene3D" id="2.60.40.420">
    <property type="entry name" value="Cupredoxins - blue copper proteins"/>
    <property type="match status" value="1"/>
</dbReference>
<name>A0A2C5X1W3_9PEZI</name>
<dbReference type="PANTHER" id="PTHR34883">
    <property type="entry name" value="SERINE-RICH PROTEIN, PUTATIVE-RELATED-RELATED"/>
    <property type="match status" value="1"/>
</dbReference>
<proteinExistence type="predicted"/>
<dbReference type="InterPro" id="IPR052953">
    <property type="entry name" value="Ser-rich/MCO-related"/>
</dbReference>
<evidence type="ECO:0000313" key="3">
    <source>
        <dbReference type="Proteomes" id="UP000222788"/>
    </source>
</evidence>
<evidence type="ECO:0000313" key="2">
    <source>
        <dbReference type="EMBL" id="PHH51881.1"/>
    </source>
</evidence>
<evidence type="ECO:0000256" key="1">
    <source>
        <dbReference type="SAM" id="SignalP"/>
    </source>
</evidence>
<dbReference type="EMBL" id="APWK03000083">
    <property type="protein sequence ID" value="PHH51881.1"/>
    <property type="molecule type" value="Genomic_DNA"/>
</dbReference>
<feature type="signal peptide" evidence="1">
    <location>
        <begin position="1"/>
        <end position="16"/>
    </location>
</feature>
<dbReference type="PANTHER" id="PTHR34883:SF17">
    <property type="entry name" value="CUPREDOXIN"/>
    <property type="match status" value="1"/>
</dbReference>
<dbReference type="InterPro" id="IPR008972">
    <property type="entry name" value="Cupredoxin"/>
</dbReference>
<dbReference type="OrthoDB" id="5421909at2759"/>
<keyword evidence="3" id="KW-1185">Reference proteome</keyword>
<accession>A0A2C5X1W3</accession>
<dbReference type="SUPFAM" id="SSF49503">
    <property type="entry name" value="Cupredoxins"/>
    <property type="match status" value="1"/>
</dbReference>
<keyword evidence="1" id="KW-0732">Signal</keyword>
<comment type="caution">
    <text evidence="2">The sequence shown here is derived from an EMBL/GenBank/DDBJ whole genome shotgun (WGS) entry which is preliminary data.</text>
</comment>
<dbReference type="AlphaFoldDB" id="A0A2C5X1W3"/>